<organism evidence="1 2">
    <name type="scientific">Drechslerella dactyloides</name>
    <name type="common">Nematode-trapping fungus</name>
    <name type="synonym">Arthrobotrys dactyloides</name>
    <dbReference type="NCBI Taxonomy" id="74499"/>
    <lineage>
        <taxon>Eukaryota</taxon>
        <taxon>Fungi</taxon>
        <taxon>Dikarya</taxon>
        <taxon>Ascomycota</taxon>
        <taxon>Pezizomycotina</taxon>
        <taxon>Orbiliomycetes</taxon>
        <taxon>Orbiliales</taxon>
        <taxon>Orbiliaceae</taxon>
        <taxon>Drechslerella</taxon>
    </lineage>
</organism>
<name>A0AAD6NFN8_DREDA</name>
<accession>A0AAD6NFN8</accession>
<keyword evidence="2" id="KW-1185">Reference proteome</keyword>
<protein>
    <submittedName>
        <fullName evidence="1">Uncharacterized protein</fullName>
    </submittedName>
</protein>
<evidence type="ECO:0000313" key="2">
    <source>
        <dbReference type="Proteomes" id="UP001221413"/>
    </source>
</evidence>
<dbReference type="Proteomes" id="UP001221413">
    <property type="component" value="Unassembled WGS sequence"/>
</dbReference>
<dbReference type="EMBL" id="JAQGDS010000012">
    <property type="protein sequence ID" value="KAJ6256555.1"/>
    <property type="molecule type" value="Genomic_DNA"/>
</dbReference>
<gene>
    <name evidence="1" type="ORF">Dda_8418</name>
</gene>
<dbReference type="AlphaFoldDB" id="A0AAD6NFN8"/>
<sequence length="60" mass="6700">MQGIPLFAVGNAGLQRSGRVQDGASEGASGHLPDYNNEARVFDFKCECLYNWKTEQLHSW</sequence>
<comment type="caution">
    <text evidence="1">The sequence shown here is derived from an EMBL/GenBank/DDBJ whole genome shotgun (WGS) entry which is preliminary data.</text>
</comment>
<reference evidence="1" key="1">
    <citation type="submission" date="2023-01" db="EMBL/GenBank/DDBJ databases">
        <title>The chitinases involved in constricting ring structure development in the nematode-trapping fungus Drechslerella dactyloides.</title>
        <authorList>
            <person name="Wang R."/>
            <person name="Zhang L."/>
            <person name="Tang P."/>
            <person name="Li S."/>
            <person name="Liang L."/>
        </authorList>
    </citation>
    <scope>NUCLEOTIDE SEQUENCE</scope>
    <source>
        <strain evidence="1">YMF1.00031</strain>
    </source>
</reference>
<evidence type="ECO:0000313" key="1">
    <source>
        <dbReference type="EMBL" id="KAJ6256555.1"/>
    </source>
</evidence>
<proteinExistence type="predicted"/>